<dbReference type="AlphaFoldDB" id="A0A9X1B4A7"/>
<reference evidence="3 4" key="1">
    <citation type="journal article" date="2020" name="Microorganisms">
        <title>Osmotic Adaptation and Compatible Solute Biosynthesis of Phototrophic Bacteria as Revealed from Genome Analyses.</title>
        <authorList>
            <person name="Imhoff J.F."/>
            <person name="Rahn T."/>
            <person name="Kunzel S."/>
            <person name="Keller A."/>
            <person name="Neulinger S.C."/>
        </authorList>
    </citation>
    <scope>NUCLEOTIDE SEQUENCE [LARGE SCALE GENOMIC DNA]</scope>
    <source>
        <strain evidence="3 4">DSM 25653</strain>
    </source>
</reference>
<feature type="compositionally biased region" description="Basic residues" evidence="2">
    <location>
        <begin position="296"/>
        <end position="309"/>
    </location>
</feature>
<accession>A0A9X1B4A7</accession>
<feature type="region of interest" description="Disordered" evidence="2">
    <location>
        <begin position="271"/>
        <end position="309"/>
    </location>
</feature>
<feature type="coiled-coil region" evidence="1">
    <location>
        <begin position="228"/>
        <end position="269"/>
    </location>
</feature>
<dbReference type="Proteomes" id="UP001138768">
    <property type="component" value="Unassembled WGS sequence"/>
</dbReference>
<evidence type="ECO:0000256" key="1">
    <source>
        <dbReference type="SAM" id="Coils"/>
    </source>
</evidence>
<gene>
    <name evidence="3" type="ORF">CKO42_08915</name>
</gene>
<organism evidence="3 4">
    <name type="scientific">Lamprobacter modestohalophilus</name>
    <dbReference type="NCBI Taxonomy" id="1064514"/>
    <lineage>
        <taxon>Bacteria</taxon>
        <taxon>Pseudomonadati</taxon>
        <taxon>Pseudomonadota</taxon>
        <taxon>Gammaproteobacteria</taxon>
        <taxon>Chromatiales</taxon>
        <taxon>Chromatiaceae</taxon>
        <taxon>Lamprobacter</taxon>
    </lineage>
</organism>
<dbReference type="EMBL" id="NRRY01000011">
    <property type="protein sequence ID" value="MBK1618556.1"/>
    <property type="molecule type" value="Genomic_DNA"/>
</dbReference>
<name>A0A9X1B4A7_9GAMM</name>
<evidence type="ECO:0000313" key="4">
    <source>
        <dbReference type="Proteomes" id="UP001138768"/>
    </source>
</evidence>
<protein>
    <submittedName>
        <fullName evidence="3">Uncharacterized protein</fullName>
    </submittedName>
</protein>
<keyword evidence="1" id="KW-0175">Coiled coil</keyword>
<feature type="compositionally biased region" description="Polar residues" evidence="2">
    <location>
        <begin position="195"/>
        <end position="214"/>
    </location>
</feature>
<keyword evidence="4" id="KW-1185">Reference proteome</keyword>
<proteinExistence type="predicted"/>
<evidence type="ECO:0000256" key="2">
    <source>
        <dbReference type="SAM" id="MobiDB-lite"/>
    </source>
</evidence>
<comment type="caution">
    <text evidence="3">The sequence shown here is derived from an EMBL/GenBank/DDBJ whole genome shotgun (WGS) entry which is preliminary data.</text>
</comment>
<evidence type="ECO:0000313" key="3">
    <source>
        <dbReference type="EMBL" id="MBK1618556.1"/>
    </source>
</evidence>
<sequence>MEIIVCAFPPGRWKTLSPMMRDLTGADVALRQMDTLAESVRRAPGSIVLLFFTRAATALADGLHLSAEPEQFMLDWQTEIKAMLAFYRRHRSQTLLLDAERACASPDIVAAGLKRLGYDHASANQATPCLKEQISILEHWLARRLLEGDVTTRLVESELEACALPLPAGEKIDLDDPKTLWARYRVDRRAASKSVETLKSTADTSSSKPPQQVVTAEATETPAKDKQIEALTAEKIDLTEENELLLLQLHQVQEELEALFLQNQELQAKANLSSEPMAKQEGKSAAKSSSNPLIRYLRHGRKEGHRSKR</sequence>
<feature type="region of interest" description="Disordered" evidence="2">
    <location>
        <begin position="195"/>
        <end position="221"/>
    </location>
</feature>